<organism evidence="2 3">
    <name type="scientific">Shouchella clausii</name>
    <name type="common">Alkalihalobacillus clausii</name>
    <dbReference type="NCBI Taxonomy" id="79880"/>
    <lineage>
        <taxon>Bacteria</taxon>
        <taxon>Bacillati</taxon>
        <taxon>Bacillota</taxon>
        <taxon>Bacilli</taxon>
        <taxon>Bacillales</taxon>
        <taxon>Bacillaceae</taxon>
        <taxon>Shouchella</taxon>
    </lineage>
</organism>
<dbReference type="Pfam" id="PF10079">
    <property type="entry name" value="Rossmann-like_BshC"/>
    <property type="match status" value="1"/>
</dbReference>
<gene>
    <name evidence="2" type="ORF">CHH61_25850</name>
</gene>
<comment type="caution">
    <text evidence="2">The sequence shown here is derived from an EMBL/GenBank/DDBJ whole genome shotgun (WGS) entry which is preliminary data.</text>
</comment>
<reference evidence="2 3" key="1">
    <citation type="submission" date="2017-07" db="EMBL/GenBank/DDBJ databases">
        <title>Isolation and whole genome analysis of endospore-forming bacteria from heroin.</title>
        <authorList>
            <person name="Kalinowski J."/>
            <person name="Ahrens B."/>
            <person name="Al-Dilaimi A."/>
            <person name="Winkler A."/>
            <person name="Wibberg D."/>
            <person name="Schleenbecker U."/>
            <person name="Ruckert C."/>
            <person name="Wolfel R."/>
            <person name="Grass G."/>
        </authorList>
    </citation>
    <scope>NUCLEOTIDE SEQUENCE [LARGE SCALE GENOMIC DNA]</scope>
    <source>
        <strain evidence="2 3">7523-2</strain>
    </source>
</reference>
<feature type="domain" description="Bacillithiol biosynthesis BshC N-terminal Rossmann-like" evidence="1">
    <location>
        <begin position="4"/>
        <end position="71"/>
    </location>
</feature>
<evidence type="ECO:0000313" key="2">
    <source>
        <dbReference type="EMBL" id="PAF11708.1"/>
    </source>
</evidence>
<feature type="non-terminal residue" evidence="2">
    <location>
        <position position="71"/>
    </location>
</feature>
<dbReference type="RefSeq" id="WP_143118167.1">
    <property type="nucleotide sequence ID" value="NZ_NPBS01000866.1"/>
</dbReference>
<evidence type="ECO:0000259" key="1">
    <source>
        <dbReference type="Pfam" id="PF10079"/>
    </source>
</evidence>
<accession>A0A268QUH0</accession>
<evidence type="ECO:0000313" key="3">
    <source>
        <dbReference type="Proteomes" id="UP000216133"/>
    </source>
</evidence>
<feature type="non-terminal residue" evidence="2">
    <location>
        <position position="1"/>
    </location>
</feature>
<name>A0A268QUH0_SHOCL</name>
<dbReference type="AlphaFoldDB" id="A0A268QUH0"/>
<proteinExistence type="predicted"/>
<protein>
    <recommendedName>
        <fullName evidence="1">Bacillithiol biosynthesis BshC N-terminal Rossmann-like domain-containing protein</fullName>
    </recommendedName>
</protein>
<dbReference type="EMBL" id="NPBS01000866">
    <property type="protein sequence ID" value="PAF11708.1"/>
    <property type="molecule type" value="Genomic_DNA"/>
</dbReference>
<dbReference type="Proteomes" id="UP000216133">
    <property type="component" value="Unassembled WGS sequence"/>
</dbReference>
<sequence>FPSSPAVYDSLNKLKQDNSAVIIGGQQAGILTGPLYTIHKVISIIHLAKQQESKLGIPVVPVFWIAGEDHD</sequence>
<dbReference type="InterPro" id="IPR055398">
    <property type="entry name" value="Rossmann-like_BshC"/>
</dbReference>